<protein>
    <recommendedName>
        <fullName evidence="3">DUF4219 domain-containing protein</fullName>
    </recommendedName>
</protein>
<dbReference type="AlphaFoldDB" id="A0A0L6VS87"/>
<name>A0A0L6VS87_9BASI</name>
<evidence type="ECO:0000313" key="2">
    <source>
        <dbReference type="Proteomes" id="UP000037035"/>
    </source>
</evidence>
<dbReference type="EMBL" id="LAVV01001396">
    <property type="protein sequence ID" value="KNZ63578.1"/>
    <property type="molecule type" value="Genomic_DNA"/>
</dbReference>
<accession>A0A0L6VS87</accession>
<comment type="caution">
    <text evidence="1">The sequence shown here is derived from an EMBL/GenBank/DDBJ whole genome shotgun (WGS) entry which is preliminary data.</text>
</comment>
<dbReference type="VEuPathDB" id="FungiDB:VP01_11257g2"/>
<evidence type="ECO:0000313" key="1">
    <source>
        <dbReference type="EMBL" id="KNZ63578.1"/>
    </source>
</evidence>
<keyword evidence="2" id="KW-1185">Reference proteome</keyword>
<sequence length="64" mass="7408">MSDNISQSNQGGPRILLTLKNYHTWATLVKSKLDNINCSKIVVELLLRGDRAWKRNRQLQLMKV</sequence>
<organism evidence="1 2">
    <name type="scientific">Puccinia sorghi</name>
    <dbReference type="NCBI Taxonomy" id="27349"/>
    <lineage>
        <taxon>Eukaryota</taxon>
        <taxon>Fungi</taxon>
        <taxon>Dikarya</taxon>
        <taxon>Basidiomycota</taxon>
        <taxon>Pucciniomycotina</taxon>
        <taxon>Pucciniomycetes</taxon>
        <taxon>Pucciniales</taxon>
        <taxon>Pucciniaceae</taxon>
        <taxon>Puccinia</taxon>
    </lineage>
</organism>
<evidence type="ECO:0008006" key="3">
    <source>
        <dbReference type="Google" id="ProtNLM"/>
    </source>
</evidence>
<reference evidence="1 2" key="1">
    <citation type="submission" date="2015-08" db="EMBL/GenBank/DDBJ databases">
        <title>Next Generation Sequencing and Analysis of the Genome of Puccinia sorghi L Schw, the Causal Agent of Maize Common Rust.</title>
        <authorList>
            <person name="Rochi L."/>
            <person name="Burguener G."/>
            <person name="Darino M."/>
            <person name="Turjanski A."/>
            <person name="Kreff E."/>
            <person name="Dieguez M.J."/>
            <person name="Sacco F."/>
        </authorList>
    </citation>
    <scope>NUCLEOTIDE SEQUENCE [LARGE SCALE GENOMIC DNA]</scope>
    <source>
        <strain evidence="1 2">RO10H11247</strain>
    </source>
</reference>
<gene>
    <name evidence="1" type="ORF">VP01_11257g2</name>
</gene>
<proteinExistence type="predicted"/>
<dbReference type="Proteomes" id="UP000037035">
    <property type="component" value="Unassembled WGS sequence"/>
</dbReference>